<feature type="compositionally biased region" description="Basic and acidic residues" evidence="1">
    <location>
        <begin position="127"/>
        <end position="142"/>
    </location>
</feature>
<sequence>MPVVTQGVAGEDQDGVPDQAAERGEGAERQQRHPVDAGRDGDQRAYARDQPADQDGDRSVPGEPVDGRVDVVSVDQRHPLGDPAQPVGPDGSAEPVEQARTGQGTGGGPQDGGDDTVRGVGAGRGEAGQRQDHLTGDRREDVLQQDGQEDSRPADGLHQGGDPVDDRVDPTHGVMTSVCSVRCAGPGGPGAVRQ</sequence>
<accession>A0A645A434</accession>
<gene>
    <name evidence="2" type="ORF">SDC9_94666</name>
</gene>
<evidence type="ECO:0000256" key="1">
    <source>
        <dbReference type="SAM" id="MobiDB-lite"/>
    </source>
</evidence>
<reference evidence="2" key="1">
    <citation type="submission" date="2019-08" db="EMBL/GenBank/DDBJ databases">
        <authorList>
            <person name="Kucharzyk K."/>
            <person name="Murdoch R.W."/>
            <person name="Higgins S."/>
            <person name="Loffler F."/>
        </authorList>
    </citation>
    <scope>NUCLEOTIDE SEQUENCE</scope>
</reference>
<name>A0A645A434_9ZZZZ</name>
<feature type="region of interest" description="Disordered" evidence="1">
    <location>
        <begin position="1"/>
        <end position="173"/>
    </location>
</feature>
<dbReference type="EMBL" id="VSSQ01011887">
    <property type="protein sequence ID" value="MPM47945.1"/>
    <property type="molecule type" value="Genomic_DNA"/>
</dbReference>
<dbReference type="AlphaFoldDB" id="A0A645A434"/>
<proteinExistence type="predicted"/>
<feature type="compositionally biased region" description="Basic and acidic residues" evidence="1">
    <location>
        <begin position="20"/>
        <end position="80"/>
    </location>
</feature>
<protein>
    <submittedName>
        <fullName evidence="2">Uncharacterized protein</fullName>
    </submittedName>
</protein>
<evidence type="ECO:0000313" key="2">
    <source>
        <dbReference type="EMBL" id="MPM47945.1"/>
    </source>
</evidence>
<comment type="caution">
    <text evidence="2">The sequence shown here is derived from an EMBL/GenBank/DDBJ whole genome shotgun (WGS) entry which is preliminary data.</text>
</comment>
<organism evidence="2">
    <name type="scientific">bioreactor metagenome</name>
    <dbReference type="NCBI Taxonomy" id="1076179"/>
    <lineage>
        <taxon>unclassified sequences</taxon>
        <taxon>metagenomes</taxon>
        <taxon>ecological metagenomes</taxon>
    </lineage>
</organism>